<evidence type="ECO:0008006" key="3">
    <source>
        <dbReference type="Google" id="ProtNLM"/>
    </source>
</evidence>
<evidence type="ECO:0000313" key="1">
    <source>
        <dbReference type="EMBL" id="OBS18975.1"/>
    </source>
</evidence>
<dbReference type="STRING" id="36050.A0A1B8AER6"/>
<organism evidence="1 2">
    <name type="scientific">Fusarium poae</name>
    <dbReference type="NCBI Taxonomy" id="36050"/>
    <lineage>
        <taxon>Eukaryota</taxon>
        <taxon>Fungi</taxon>
        <taxon>Dikarya</taxon>
        <taxon>Ascomycota</taxon>
        <taxon>Pezizomycotina</taxon>
        <taxon>Sordariomycetes</taxon>
        <taxon>Hypocreomycetidae</taxon>
        <taxon>Hypocreales</taxon>
        <taxon>Nectriaceae</taxon>
        <taxon>Fusarium</taxon>
    </lineage>
</organism>
<dbReference type="SUPFAM" id="SSF53335">
    <property type="entry name" value="S-adenosyl-L-methionine-dependent methyltransferases"/>
    <property type="match status" value="1"/>
</dbReference>
<keyword evidence="2" id="KW-1185">Reference proteome</keyword>
<protein>
    <recommendedName>
        <fullName evidence="3">Methyltransferase domain-containing protein</fullName>
    </recommendedName>
</protein>
<dbReference type="Proteomes" id="UP000091967">
    <property type="component" value="Unassembled WGS sequence"/>
</dbReference>
<dbReference type="Gene3D" id="3.40.50.150">
    <property type="entry name" value="Vaccinia Virus protein VP39"/>
    <property type="match status" value="1"/>
</dbReference>
<dbReference type="AlphaFoldDB" id="A0A1B8AER6"/>
<dbReference type="InterPro" id="IPR029063">
    <property type="entry name" value="SAM-dependent_MTases_sf"/>
</dbReference>
<reference evidence="1 2" key="1">
    <citation type="submission" date="2016-06" db="EMBL/GenBank/DDBJ databases">
        <title>Living apart together: crosstalk between the core and supernumerary genomes in a fungal plant pathogen.</title>
        <authorList>
            <person name="Vanheule A."/>
            <person name="Audenaert K."/>
            <person name="Warris S."/>
            <person name="Van De Geest H."/>
            <person name="Schijlen E."/>
            <person name="Hofte M."/>
            <person name="De Saeger S."/>
            <person name="Haesaert G."/>
            <person name="Waalwijk C."/>
            <person name="Van Der Lee T."/>
        </authorList>
    </citation>
    <scope>NUCLEOTIDE SEQUENCE [LARGE SCALE GENOMIC DNA]</scope>
    <source>
        <strain evidence="1 2">2516</strain>
    </source>
</reference>
<accession>A0A1B8AER6</accession>
<proteinExistence type="predicted"/>
<name>A0A1B8AER6_FUSPO</name>
<evidence type="ECO:0000313" key="2">
    <source>
        <dbReference type="Proteomes" id="UP000091967"/>
    </source>
</evidence>
<dbReference type="OMA" id="HCIWYFD"/>
<dbReference type="OrthoDB" id="8300214at2759"/>
<sequence length="295" mass="32534">MSPKPIEEWQPVPLSLAPSIAAYNIWTQDTLPIEIDQATHRLNLLNSFRIPPASNILEIGCGQGTCTVVLGAATGPAGHVDAIDPASLNYGAPYTLGQAQEHIAKGELGSRITFWQRKLKDFLQETGDKKWDCAVLVHCIWYLDSEETLAQMLQALKGRVGKLCIAEYSMQASEAAAVPHVLAAFAQATLAAHHPESQANIRCLLTPPDIKRIAEQAGWKVEEETTIVPNEKLQDGMWEVGGVKSREFLDDVEKYVKDRKVSTLIRSQREAVLRADEQLRGGKSRTMDVWVASLV</sequence>
<dbReference type="Pfam" id="PF13489">
    <property type="entry name" value="Methyltransf_23"/>
    <property type="match status" value="1"/>
</dbReference>
<comment type="caution">
    <text evidence="1">The sequence shown here is derived from an EMBL/GenBank/DDBJ whole genome shotgun (WGS) entry which is preliminary data.</text>
</comment>
<gene>
    <name evidence="1" type="ORF">FPOA_10700</name>
</gene>
<dbReference type="CDD" id="cd02440">
    <property type="entry name" value="AdoMet_MTases"/>
    <property type="match status" value="1"/>
</dbReference>
<dbReference type="EMBL" id="LYXU01000004">
    <property type="protein sequence ID" value="OBS18975.1"/>
    <property type="molecule type" value="Genomic_DNA"/>
</dbReference>